<evidence type="ECO:0008006" key="3">
    <source>
        <dbReference type="Google" id="ProtNLM"/>
    </source>
</evidence>
<dbReference type="SUPFAM" id="SSF52540">
    <property type="entry name" value="P-loop containing nucleoside triphosphate hydrolases"/>
    <property type="match status" value="1"/>
</dbReference>
<name>A0A8J8FG83_9BACT</name>
<dbReference type="EMBL" id="WHPF01000012">
    <property type="protein sequence ID" value="NNV57055.1"/>
    <property type="molecule type" value="Genomic_DNA"/>
</dbReference>
<dbReference type="Gene3D" id="3.40.50.300">
    <property type="entry name" value="P-loop containing nucleotide triphosphate hydrolases"/>
    <property type="match status" value="1"/>
</dbReference>
<protein>
    <recommendedName>
        <fullName evidence="3">Sulfotransferase family protein</fullName>
    </recommendedName>
</protein>
<accession>A0A8J8FG83</accession>
<dbReference type="Proteomes" id="UP000598971">
    <property type="component" value="Unassembled WGS sequence"/>
</dbReference>
<keyword evidence="2" id="KW-1185">Reference proteome</keyword>
<dbReference type="PANTHER" id="PTHR32175:SF9">
    <property type="entry name" value="OS01G0784600 PROTEIN"/>
    <property type="match status" value="1"/>
</dbReference>
<dbReference type="InterPro" id="IPR052796">
    <property type="entry name" value="Nod_factor_sulfotransferase"/>
</dbReference>
<dbReference type="PANTHER" id="PTHR32175">
    <property type="entry name" value="PROTEIN, PUTATIVE, EXPRESSED-RELATED"/>
    <property type="match status" value="1"/>
</dbReference>
<sequence length="249" mass="29448">MTNFIIFTTQRSGSTVLTRTLDGHPEIFCAGELFHESTDIYHPEWHFPVWALSQKSKMLRKFDKILNYPNLRFRAIPHIKKFFNSAGSNEKVRGFKLMISHMRSMPYMWDFLKKNNTKVIVLIRKNVFNTGLSRLRKDETRVPHAAGAVTVTEKFRVAPNKLLKHMQYLEKVNQELLDYTRDMPRIVLYYEDFGNWDEMMNQVFSFLEVGPQTLPPVLKKIGGTSWRDDVTNYEEIEKLLKENNYNQYL</sequence>
<gene>
    <name evidence="1" type="ORF">GD597_16395</name>
</gene>
<reference evidence="1" key="1">
    <citation type="submission" date="2019-10" db="EMBL/GenBank/DDBJ databases">
        <title>Draft genome sequence of Panacibacter sp. KCS-6.</title>
        <authorList>
            <person name="Yim K.J."/>
        </authorList>
    </citation>
    <scope>NUCLEOTIDE SEQUENCE</scope>
    <source>
        <strain evidence="1">KCS-6</strain>
    </source>
</reference>
<dbReference type="AlphaFoldDB" id="A0A8J8FG83"/>
<evidence type="ECO:0000313" key="2">
    <source>
        <dbReference type="Proteomes" id="UP000598971"/>
    </source>
</evidence>
<proteinExistence type="predicted"/>
<evidence type="ECO:0000313" key="1">
    <source>
        <dbReference type="EMBL" id="NNV57055.1"/>
    </source>
</evidence>
<organism evidence="1 2">
    <name type="scientific">Limnovirga soli</name>
    <dbReference type="NCBI Taxonomy" id="2656915"/>
    <lineage>
        <taxon>Bacteria</taxon>
        <taxon>Pseudomonadati</taxon>
        <taxon>Bacteroidota</taxon>
        <taxon>Chitinophagia</taxon>
        <taxon>Chitinophagales</taxon>
        <taxon>Chitinophagaceae</taxon>
        <taxon>Limnovirga</taxon>
    </lineage>
</organism>
<dbReference type="InterPro" id="IPR027417">
    <property type="entry name" value="P-loop_NTPase"/>
</dbReference>
<comment type="caution">
    <text evidence="1">The sequence shown here is derived from an EMBL/GenBank/DDBJ whole genome shotgun (WGS) entry which is preliminary data.</text>
</comment>